<dbReference type="Proteomes" id="UP000245250">
    <property type="component" value="Chromosome"/>
</dbReference>
<dbReference type="OrthoDB" id="1163801at2"/>
<sequence length="106" mass="12509">MNFIKQIERIKKIHKLICGEKTGAPIAFAQKLHLSRSQLYNELETIKEFDAPIKYCKKRETFYYETPFELVFNYSFKIIKDDESREIFGGLNFRPILLDGTLISLL</sequence>
<dbReference type="KEGG" id="fcr:HYN56_05940"/>
<accession>A0A2S1YI90</accession>
<organism evidence="1 2">
    <name type="scientific">Flavobacterium crocinum</name>
    <dbReference type="NCBI Taxonomy" id="2183896"/>
    <lineage>
        <taxon>Bacteria</taxon>
        <taxon>Pseudomonadati</taxon>
        <taxon>Bacteroidota</taxon>
        <taxon>Flavobacteriia</taxon>
        <taxon>Flavobacteriales</taxon>
        <taxon>Flavobacteriaceae</taxon>
        <taxon>Flavobacterium</taxon>
    </lineage>
</organism>
<dbReference type="EMBL" id="CP029255">
    <property type="protein sequence ID" value="AWK03789.1"/>
    <property type="molecule type" value="Genomic_DNA"/>
</dbReference>
<keyword evidence="2" id="KW-1185">Reference proteome</keyword>
<evidence type="ECO:0008006" key="3">
    <source>
        <dbReference type="Google" id="ProtNLM"/>
    </source>
</evidence>
<protein>
    <recommendedName>
        <fullName evidence="3">DNA-binding protein</fullName>
    </recommendedName>
</protein>
<dbReference type="AlphaFoldDB" id="A0A2S1YI90"/>
<name>A0A2S1YI90_9FLAO</name>
<reference evidence="1 2" key="1">
    <citation type="submission" date="2018-05" db="EMBL/GenBank/DDBJ databases">
        <title>Genome sequencing of Flavobacterium sp. HYN0056.</title>
        <authorList>
            <person name="Yi H."/>
            <person name="Baek C."/>
        </authorList>
    </citation>
    <scope>NUCLEOTIDE SEQUENCE [LARGE SCALE GENOMIC DNA]</scope>
    <source>
        <strain evidence="1 2">HYN0056</strain>
    </source>
</reference>
<proteinExistence type="predicted"/>
<evidence type="ECO:0000313" key="1">
    <source>
        <dbReference type="EMBL" id="AWK03789.1"/>
    </source>
</evidence>
<evidence type="ECO:0000313" key="2">
    <source>
        <dbReference type="Proteomes" id="UP000245250"/>
    </source>
</evidence>
<gene>
    <name evidence="1" type="ORF">HYN56_05940</name>
</gene>